<dbReference type="EMBL" id="JAEPRE010000142">
    <property type="protein sequence ID" value="KAG2231629.1"/>
    <property type="molecule type" value="Genomic_DNA"/>
</dbReference>
<gene>
    <name evidence="3" type="ORF">INT48_006385</name>
</gene>
<dbReference type="InterPro" id="IPR052557">
    <property type="entry name" value="CAP/Cytokinesis_protein"/>
</dbReference>
<dbReference type="InterPro" id="IPR056409">
    <property type="entry name" value="Ig_CYK3_C"/>
</dbReference>
<dbReference type="PANTHER" id="PTHR46333:SF2">
    <property type="entry name" value="CYTOKINESIS PROTEIN 3"/>
    <property type="match status" value="1"/>
</dbReference>
<sequence>MDGAFPRYSTPLIKQQHYRNSLDEPNMMRYSSSSNSSNSSRQSYSPPSTASSTPQRVPRKPVSNNPMLKSSSKNEWKTSPNTPIVRQKNYHLADTIHPSKSQVSPAVMKPTAGSSIISSSSPLPSSSSSTENYMRARRHSQGSNLLGLKQELKPTFWYPRLDNKESEPLQPLKRGLSKKIRGLLKPHRMQIEQGASNNQHSIKDCQDSLKRPCTPDLDIEQNPFHILSHTNNEIDHDDNGPSLQFQDFSQIDNYAMTVQQRGPLLTPTLLSQKFLVRPYKRDLFRLRALFIWIVHNIRPDYHQKRNDLVLLQKQLLMQPASVLVPSKASHLKQRLSRIALSDDHHTSEESSTAALKLDAMDLLQEESELLLENSDDHIHETADDVLETRTCKSSFGIAYLFMVMAVAAGFEDAQVIHGYLKAPKDTNKLENTKLPINHAWCSVKIDGEYRFIDCWLASPFYAQNETKMEPHWFLTQPLDMIMTHLPKDPRNQFLNPPLTQHAFFSLPHVRNAFFWHQLQVLDFKSQAENASSVFYLSLKLDKHINCYAETEGDDGSTTRGLAQCLTDEHRICKIKAVLPSNQSQGWLKVYAGTKLVKSSTTTQHPQQPEIVHKNHYPLAMCIRIRQPTIAAREPFDFVQLYMDRNEFYIQEPQCHRLYPLQKYNFSIRGNRSDNYNRATTHHKLAIKSPSGRLIKLMYYPQDQTYDGTVTVSEAGKWSLICMLHHTGGWYTVASWTCHIAK</sequence>
<reference evidence="3" key="1">
    <citation type="submission" date="2021-01" db="EMBL/GenBank/DDBJ databases">
        <title>Metabolic potential, ecology and presence of endohyphal bacteria is reflected in genomic diversity of Mucoromycotina.</title>
        <authorList>
            <person name="Muszewska A."/>
            <person name="Okrasinska A."/>
            <person name="Steczkiewicz K."/>
            <person name="Drgas O."/>
            <person name="Orlowska M."/>
            <person name="Perlinska-Lenart U."/>
            <person name="Aleksandrzak-Piekarczyk T."/>
            <person name="Szatraj K."/>
            <person name="Zielenkiewicz U."/>
            <person name="Pilsyk S."/>
            <person name="Malc E."/>
            <person name="Mieczkowski P."/>
            <person name="Kruszewska J.S."/>
            <person name="Biernat P."/>
            <person name="Pawlowska J."/>
        </authorList>
    </citation>
    <scope>NUCLEOTIDE SEQUENCE</scope>
    <source>
        <strain evidence="3">WA0000018081</strain>
    </source>
</reference>
<name>A0A8H7SJJ3_9FUNG</name>
<dbReference type="PANTHER" id="PTHR46333">
    <property type="entry name" value="CYTOKINESIS PROTEIN 3"/>
    <property type="match status" value="1"/>
</dbReference>
<proteinExistence type="predicted"/>
<feature type="domain" description="CYK3 C-terminal Ig-like" evidence="2">
    <location>
        <begin position="643"/>
        <end position="737"/>
    </location>
</feature>
<evidence type="ECO:0000313" key="3">
    <source>
        <dbReference type="EMBL" id="KAG2231629.1"/>
    </source>
</evidence>
<dbReference type="Proteomes" id="UP000613177">
    <property type="component" value="Unassembled WGS sequence"/>
</dbReference>
<dbReference type="GO" id="GO:0140278">
    <property type="term" value="P:mitotic division septum assembly"/>
    <property type="evidence" value="ECO:0007669"/>
    <property type="project" value="TreeGrafter"/>
</dbReference>
<dbReference type="InterPro" id="IPR038765">
    <property type="entry name" value="Papain-like_cys_pep_sf"/>
</dbReference>
<evidence type="ECO:0000259" key="2">
    <source>
        <dbReference type="Pfam" id="PF24584"/>
    </source>
</evidence>
<dbReference type="Pfam" id="PF24584">
    <property type="entry name" value="Ig_CYK3_C"/>
    <property type="match status" value="1"/>
</dbReference>
<dbReference type="GO" id="GO:0110085">
    <property type="term" value="C:mitotic actomyosin contractile ring"/>
    <property type="evidence" value="ECO:0007669"/>
    <property type="project" value="TreeGrafter"/>
</dbReference>
<feature type="region of interest" description="Disordered" evidence="1">
    <location>
        <begin position="97"/>
        <end position="134"/>
    </location>
</feature>
<organism evidence="3 4">
    <name type="scientific">Thamnidium elegans</name>
    <dbReference type="NCBI Taxonomy" id="101142"/>
    <lineage>
        <taxon>Eukaryota</taxon>
        <taxon>Fungi</taxon>
        <taxon>Fungi incertae sedis</taxon>
        <taxon>Mucoromycota</taxon>
        <taxon>Mucoromycotina</taxon>
        <taxon>Mucoromycetes</taxon>
        <taxon>Mucorales</taxon>
        <taxon>Mucorineae</taxon>
        <taxon>Mucoraceae</taxon>
        <taxon>Thamnidium</taxon>
    </lineage>
</organism>
<protein>
    <recommendedName>
        <fullName evidence="2">CYK3 C-terminal Ig-like domain-containing protein</fullName>
    </recommendedName>
</protein>
<dbReference type="SUPFAM" id="SSF54001">
    <property type="entry name" value="Cysteine proteinases"/>
    <property type="match status" value="1"/>
</dbReference>
<evidence type="ECO:0000313" key="4">
    <source>
        <dbReference type="Proteomes" id="UP000613177"/>
    </source>
</evidence>
<accession>A0A8H7SJJ3</accession>
<evidence type="ECO:0000256" key="1">
    <source>
        <dbReference type="SAM" id="MobiDB-lite"/>
    </source>
</evidence>
<comment type="caution">
    <text evidence="3">The sequence shown here is derived from an EMBL/GenBank/DDBJ whole genome shotgun (WGS) entry which is preliminary data.</text>
</comment>
<feature type="compositionally biased region" description="Low complexity" evidence="1">
    <location>
        <begin position="114"/>
        <end position="129"/>
    </location>
</feature>
<feature type="compositionally biased region" description="Polar residues" evidence="1">
    <location>
        <begin position="62"/>
        <end position="82"/>
    </location>
</feature>
<feature type="compositionally biased region" description="Low complexity" evidence="1">
    <location>
        <begin position="29"/>
        <end position="55"/>
    </location>
</feature>
<feature type="region of interest" description="Disordered" evidence="1">
    <location>
        <begin position="1"/>
        <end position="82"/>
    </location>
</feature>
<dbReference type="AlphaFoldDB" id="A0A8H7SJJ3"/>
<keyword evidence="4" id="KW-1185">Reference proteome</keyword>